<dbReference type="NCBIfam" id="TIGR00459">
    <property type="entry name" value="aspS_bact"/>
    <property type="match status" value="1"/>
</dbReference>
<comment type="subunit">
    <text evidence="8">Homodimer.</text>
</comment>
<dbReference type="EC" id="6.1.1.12" evidence="8"/>
<feature type="binding site" evidence="8">
    <location>
        <position position="173"/>
    </location>
    <ligand>
        <name>L-aspartate</name>
        <dbReference type="ChEBI" id="CHEBI:29991"/>
    </ligand>
</feature>
<comment type="subcellular location">
    <subcellularLocation>
        <location evidence="8">Cytoplasm</location>
    </subcellularLocation>
</comment>
<keyword evidence="11" id="KW-1185">Reference proteome</keyword>
<comment type="caution">
    <text evidence="10">The sequence shown here is derived from an EMBL/GenBank/DDBJ whole genome shotgun (WGS) entry which is preliminary data.</text>
</comment>
<reference evidence="10 11" key="1">
    <citation type="submission" date="2018-09" db="EMBL/GenBank/DDBJ databases">
        <authorList>
            <person name="Wang F."/>
        </authorList>
    </citation>
    <scope>NUCLEOTIDE SEQUENCE [LARGE SCALE GENOMIC DNA]</scope>
    <source>
        <strain evidence="10 11">PLHSC7-2</strain>
    </source>
</reference>
<dbReference type="InterPro" id="IPR004364">
    <property type="entry name" value="Aa-tRNA-synt_II"/>
</dbReference>
<dbReference type="RefSeq" id="WP_119910217.1">
    <property type="nucleotide sequence ID" value="NZ_QZCH01000008.1"/>
</dbReference>
<dbReference type="Pfam" id="PF00152">
    <property type="entry name" value="tRNA-synt_2"/>
    <property type="match status" value="1"/>
</dbReference>
<comment type="function">
    <text evidence="8">Catalyzes the attachment of L-aspartate to tRNA(Asp) in a two-step reaction: L-aspartate is first activated by ATP to form Asp-AMP and then transferred to the acceptor end of tRNA(Asp).</text>
</comment>
<keyword evidence="7 8" id="KW-0030">Aminoacyl-tRNA synthetase</keyword>
<feature type="binding site" evidence="8">
    <location>
        <position position="449"/>
    </location>
    <ligand>
        <name>L-aspartate</name>
        <dbReference type="ChEBI" id="CHEBI:29991"/>
    </ligand>
</feature>
<dbReference type="InterPro" id="IPR006195">
    <property type="entry name" value="aa-tRNA-synth_II"/>
</dbReference>
<dbReference type="AlphaFoldDB" id="A0A418YG09"/>
<comment type="similarity">
    <text evidence="1 8">Belongs to the class-II aminoacyl-tRNA synthetase family. Type 1 subfamily.</text>
</comment>
<feature type="binding site" evidence="8">
    <location>
        <position position="490"/>
    </location>
    <ligand>
        <name>L-aspartate</name>
        <dbReference type="ChEBI" id="CHEBI:29991"/>
    </ligand>
</feature>
<accession>A0A418YG09</accession>
<dbReference type="CDD" id="cd00777">
    <property type="entry name" value="AspRS_core"/>
    <property type="match status" value="1"/>
</dbReference>
<dbReference type="GO" id="GO:0003676">
    <property type="term" value="F:nucleic acid binding"/>
    <property type="evidence" value="ECO:0007669"/>
    <property type="project" value="InterPro"/>
</dbReference>
<sequence length="594" mass="65673">MRTLYCGQVNETNIDQQVELVGWVNKRRDLGGVIFLDLRDREGLVQVVYDPDLPEVFELASSLRNEFCVKVTGKVRPRPASQVNKDMATGGVEILGLELEILSKSAPLPLTLDDHQTNSEEQRLKYRYLDLRRPEMAEKIKFRARITSAVRRFLDDNGFLDIETPILTAATPEGARDYLVPSRTHKGNFFALPQSPQLFKQLLMMSGMDRYYQIVKCFRDEDLRADRQPEFTQIDIETSFMSADQVMAVTEEMIRGIFQDLLNVDLGDFPRMTYAEAMRRYGSDKPDLRNPLELIDVADLVKDVEFKVFSGPANDEKGRVAVICVPGGAALSRKNIDEYGKFVGIYGAKGLAWMKVNEAAKGLEGVQSPIAKFLNEEVVNALLERTQAKDGDIILFGADKGTIVSEAMGALRLKLGEDLELTSDEWKPLWVVDFPMFEELPNGGLTPLHHPFTAPTGLTPEQLEADPANAISDAYDMVLNGCELGGGSVRIYDQAMQAAIFRILGISDEEAQEKFGFLLEALQFGAPPHAGLAFGLDRLVMLMTGASSIRDVMAFPKTLTAACPLTNAPGQANPAALADLGLEVEAPAAEEEQA</sequence>
<keyword evidence="4 8" id="KW-0547">Nucleotide-binding</keyword>
<evidence type="ECO:0000256" key="4">
    <source>
        <dbReference type="ARBA" id="ARBA00022741"/>
    </source>
</evidence>
<organism evidence="10 11">
    <name type="scientific">Motilimonas pumila</name>
    <dbReference type="NCBI Taxonomy" id="2303987"/>
    <lineage>
        <taxon>Bacteria</taxon>
        <taxon>Pseudomonadati</taxon>
        <taxon>Pseudomonadota</taxon>
        <taxon>Gammaproteobacteria</taxon>
        <taxon>Alteromonadales</taxon>
        <taxon>Alteromonadales genera incertae sedis</taxon>
        <taxon>Motilimonas</taxon>
    </lineage>
</organism>
<keyword evidence="2 8" id="KW-0963">Cytoplasm</keyword>
<dbReference type="SUPFAM" id="SSF50249">
    <property type="entry name" value="Nucleic acid-binding proteins"/>
    <property type="match status" value="1"/>
</dbReference>
<evidence type="ECO:0000313" key="11">
    <source>
        <dbReference type="Proteomes" id="UP000283255"/>
    </source>
</evidence>
<keyword evidence="3 8" id="KW-0436">Ligase</keyword>
<evidence type="ECO:0000256" key="8">
    <source>
        <dbReference type="HAMAP-Rule" id="MF_00044"/>
    </source>
</evidence>
<dbReference type="OrthoDB" id="9802326at2"/>
<dbReference type="GO" id="GO:0005524">
    <property type="term" value="F:ATP binding"/>
    <property type="evidence" value="ECO:0007669"/>
    <property type="project" value="UniProtKB-UniRule"/>
</dbReference>
<dbReference type="HAMAP" id="MF_00044">
    <property type="entry name" value="Asp_tRNA_synth_type1"/>
    <property type="match status" value="1"/>
</dbReference>
<comment type="catalytic activity">
    <reaction evidence="8">
        <text>tRNA(Asp) + L-aspartate + ATP = L-aspartyl-tRNA(Asp) + AMP + diphosphate</text>
        <dbReference type="Rhea" id="RHEA:19649"/>
        <dbReference type="Rhea" id="RHEA-COMP:9660"/>
        <dbReference type="Rhea" id="RHEA-COMP:9678"/>
        <dbReference type="ChEBI" id="CHEBI:29991"/>
        <dbReference type="ChEBI" id="CHEBI:30616"/>
        <dbReference type="ChEBI" id="CHEBI:33019"/>
        <dbReference type="ChEBI" id="CHEBI:78442"/>
        <dbReference type="ChEBI" id="CHEBI:78516"/>
        <dbReference type="ChEBI" id="CHEBI:456215"/>
        <dbReference type="EC" id="6.1.1.12"/>
    </reaction>
</comment>
<comment type="caution">
    <text evidence="8">Lacks conserved residue(s) required for the propagation of feature annotation.</text>
</comment>
<evidence type="ECO:0000256" key="5">
    <source>
        <dbReference type="ARBA" id="ARBA00022840"/>
    </source>
</evidence>
<dbReference type="Gene3D" id="3.30.930.10">
    <property type="entry name" value="Bira Bifunctional Protein, Domain 2"/>
    <property type="match status" value="1"/>
</dbReference>
<evidence type="ECO:0000256" key="2">
    <source>
        <dbReference type="ARBA" id="ARBA00022490"/>
    </source>
</evidence>
<dbReference type="Pfam" id="PF02938">
    <property type="entry name" value="GAD"/>
    <property type="match status" value="1"/>
</dbReference>
<feature type="binding site" evidence="8">
    <location>
        <begin position="535"/>
        <end position="538"/>
    </location>
    <ligand>
        <name>ATP</name>
        <dbReference type="ChEBI" id="CHEBI:30616"/>
    </ligand>
</feature>
<evidence type="ECO:0000256" key="7">
    <source>
        <dbReference type="ARBA" id="ARBA00023146"/>
    </source>
</evidence>
<dbReference type="SUPFAM" id="SSF55261">
    <property type="entry name" value="GAD domain-like"/>
    <property type="match status" value="1"/>
</dbReference>
<evidence type="ECO:0000256" key="3">
    <source>
        <dbReference type="ARBA" id="ARBA00022598"/>
    </source>
</evidence>
<feature type="binding site" evidence="8">
    <location>
        <begin position="219"/>
        <end position="221"/>
    </location>
    <ligand>
        <name>ATP</name>
        <dbReference type="ChEBI" id="CHEBI:30616"/>
    </ligand>
</feature>
<dbReference type="PANTHER" id="PTHR22594">
    <property type="entry name" value="ASPARTYL/LYSYL-TRNA SYNTHETASE"/>
    <property type="match status" value="1"/>
</dbReference>
<dbReference type="PROSITE" id="PS50862">
    <property type="entry name" value="AA_TRNA_LIGASE_II"/>
    <property type="match status" value="1"/>
</dbReference>
<dbReference type="InterPro" id="IPR029351">
    <property type="entry name" value="GAD_dom"/>
</dbReference>
<keyword evidence="5 8" id="KW-0067">ATP-binding</keyword>
<evidence type="ECO:0000256" key="1">
    <source>
        <dbReference type="ARBA" id="ARBA00006303"/>
    </source>
</evidence>
<dbReference type="GO" id="GO:0005737">
    <property type="term" value="C:cytoplasm"/>
    <property type="evidence" value="ECO:0007669"/>
    <property type="project" value="UniProtKB-SubCell"/>
</dbReference>
<name>A0A418YG09_9GAMM</name>
<gene>
    <name evidence="8 10" type="primary">aspS</name>
    <name evidence="10" type="ORF">D1Z90_07900</name>
</gene>
<keyword evidence="6 8" id="KW-0648">Protein biosynthesis</keyword>
<feature type="binding site" evidence="8">
    <location>
        <position position="219"/>
    </location>
    <ligand>
        <name>L-aspartate</name>
        <dbReference type="ChEBI" id="CHEBI:29991"/>
    </ligand>
</feature>
<dbReference type="InterPro" id="IPR047089">
    <property type="entry name" value="Asp-tRNA-ligase_1_N"/>
</dbReference>
<feature type="binding site" evidence="8">
    <location>
        <position position="228"/>
    </location>
    <ligand>
        <name>ATP</name>
        <dbReference type="ChEBI" id="CHEBI:30616"/>
    </ligand>
</feature>
<dbReference type="Proteomes" id="UP000283255">
    <property type="component" value="Unassembled WGS sequence"/>
</dbReference>
<dbReference type="InterPro" id="IPR004365">
    <property type="entry name" value="NA-bd_OB_tRNA"/>
</dbReference>
<dbReference type="CDD" id="cd04317">
    <property type="entry name" value="EcAspRS_like_N"/>
    <property type="match status" value="1"/>
</dbReference>
<dbReference type="Pfam" id="PF01336">
    <property type="entry name" value="tRNA_anti-codon"/>
    <property type="match status" value="1"/>
</dbReference>
<dbReference type="InterPro" id="IPR045864">
    <property type="entry name" value="aa-tRNA-synth_II/BPL/LPL"/>
</dbReference>
<feature type="domain" description="Aminoacyl-transfer RNA synthetases class-II family profile" evidence="9">
    <location>
        <begin position="140"/>
        <end position="556"/>
    </location>
</feature>
<reference evidence="10 11" key="2">
    <citation type="submission" date="2019-01" db="EMBL/GenBank/DDBJ databases">
        <title>Motilimonas pumilus sp. nov., isolated from the gut of sea cucumber (Apostichopus japonicus).</title>
        <authorList>
            <person name="Wang F.-Q."/>
            <person name="Ren L.-H."/>
            <person name="Lin Y.-W."/>
            <person name="Sun G.-H."/>
            <person name="Du Z.-J."/>
            <person name="Zhao J.-X."/>
            <person name="Liu X.-J."/>
            <person name="Liu L.-J."/>
        </authorList>
    </citation>
    <scope>NUCLEOTIDE SEQUENCE [LARGE SCALE GENOMIC DNA]</scope>
    <source>
        <strain evidence="10 11">PLHSC7-2</strain>
    </source>
</reference>
<dbReference type="Gene3D" id="2.40.50.140">
    <property type="entry name" value="Nucleic acid-binding proteins"/>
    <property type="match status" value="1"/>
</dbReference>
<evidence type="ECO:0000313" key="10">
    <source>
        <dbReference type="EMBL" id="RJG48407.1"/>
    </source>
</evidence>
<dbReference type="EMBL" id="QZCH01000008">
    <property type="protein sequence ID" value="RJG48407.1"/>
    <property type="molecule type" value="Genomic_DNA"/>
</dbReference>
<dbReference type="InterPro" id="IPR002312">
    <property type="entry name" value="Asp/Asn-tRNA-synth_IIb"/>
</dbReference>
<feature type="region of interest" description="Aspartate" evidence="8">
    <location>
        <begin position="197"/>
        <end position="200"/>
    </location>
</feature>
<dbReference type="PRINTS" id="PR01042">
    <property type="entry name" value="TRNASYNTHASP"/>
</dbReference>
<dbReference type="GO" id="GO:0006422">
    <property type="term" value="P:aspartyl-tRNA aminoacylation"/>
    <property type="evidence" value="ECO:0007669"/>
    <property type="project" value="UniProtKB-UniRule"/>
</dbReference>
<dbReference type="InterPro" id="IPR004524">
    <property type="entry name" value="Asp-tRNA-ligase_1"/>
</dbReference>
<dbReference type="Gene3D" id="3.30.1360.30">
    <property type="entry name" value="GAD-like domain"/>
    <property type="match status" value="1"/>
</dbReference>
<dbReference type="GO" id="GO:0004815">
    <property type="term" value="F:aspartate-tRNA ligase activity"/>
    <property type="evidence" value="ECO:0007669"/>
    <property type="project" value="UniProtKB-UniRule"/>
</dbReference>
<dbReference type="NCBIfam" id="NF001750">
    <property type="entry name" value="PRK00476.1"/>
    <property type="match status" value="1"/>
</dbReference>
<evidence type="ECO:0000256" key="6">
    <source>
        <dbReference type="ARBA" id="ARBA00022917"/>
    </source>
</evidence>
<dbReference type="PANTHER" id="PTHR22594:SF5">
    <property type="entry name" value="ASPARTATE--TRNA LIGASE, MITOCHONDRIAL"/>
    <property type="match status" value="1"/>
</dbReference>
<proteinExistence type="inferred from homology"/>
<evidence type="ECO:0000259" key="9">
    <source>
        <dbReference type="PROSITE" id="PS50862"/>
    </source>
</evidence>
<protein>
    <recommendedName>
        <fullName evidence="8">Aspartate--tRNA ligase</fullName>
        <ecNumber evidence="8">6.1.1.12</ecNumber>
    </recommendedName>
    <alternativeName>
        <fullName evidence="8">Aspartyl-tRNA synthetase</fullName>
        <shortName evidence="8">AspRS</shortName>
    </alternativeName>
</protein>
<feature type="binding site" evidence="8">
    <location>
        <position position="483"/>
    </location>
    <ligand>
        <name>ATP</name>
        <dbReference type="ChEBI" id="CHEBI:30616"/>
    </ligand>
</feature>
<dbReference type="SUPFAM" id="SSF55681">
    <property type="entry name" value="Class II aaRS and biotin synthetases"/>
    <property type="match status" value="1"/>
</dbReference>
<dbReference type="InterPro" id="IPR012340">
    <property type="entry name" value="NA-bd_OB-fold"/>
</dbReference>
<dbReference type="InterPro" id="IPR004115">
    <property type="entry name" value="GAD-like_sf"/>
</dbReference>
<dbReference type="InterPro" id="IPR047090">
    <property type="entry name" value="AspRS_core"/>
</dbReference>